<protein>
    <submittedName>
        <fullName evidence="2">Uncharacterized protein</fullName>
    </submittedName>
</protein>
<evidence type="ECO:0000313" key="2">
    <source>
        <dbReference type="EMBL" id="KAK2712863.1"/>
    </source>
</evidence>
<dbReference type="EMBL" id="JAVRJZ010000015">
    <property type="protein sequence ID" value="KAK2712863.1"/>
    <property type="molecule type" value="Genomic_DNA"/>
</dbReference>
<dbReference type="Proteomes" id="UP001187531">
    <property type="component" value="Unassembled WGS sequence"/>
</dbReference>
<proteinExistence type="predicted"/>
<keyword evidence="3" id="KW-1185">Reference proteome</keyword>
<organism evidence="2 3">
    <name type="scientific">Artemia franciscana</name>
    <name type="common">Brine shrimp</name>
    <name type="synonym">Artemia sanfranciscana</name>
    <dbReference type="NCBI Taxonomy" id="6661"/>
    <lineage>
        <taxon>Eukaryota</taxon>
        <taxon>Metazoa</taxon>
        <taxon>Ecdysozoa</taxon>
        <taxon>Arthropoda</taxon>
        <taxon>Crustacea</taxon>
        <taxon>Branchiopoda</taxon>
        <taxon>Anostraca</taxon>
        <taxon>Artemiidae</taxon>
        <taxon>Artemia</taxon>
    </lineage>
</organism>
<feature type="compositionally biased region" description="Basic residues" evidence="1">
    <location>
        <begin position="163"/>
        <end position="176"/>
    </location>
</feature>
<name>A0AA88HPQ4_ARTSF</name>
<gene>
    <name evidence="2" type="ORF">QYM36_011532</name>
</gene>
<evidence type="ECO:0000313" key="3">
    <source>
        <dbReference type="Proteomes" id="UP001187531"/>
    </source>
</evidence>
<feature type="region of interest" description="Disordered" evidence="1">
    <location>
        <begin position="146"/>
        <end position="209"/>
    </location>
</feature>
<feature type="region of interest" description="Disordered" evidence="1">
    <location>
        <begin position="84"/>
        <end position="113"/>
    </location>
</feature>
<reference evidence="2" key="1">
    <citation type="submission" date="2023-07" db="EMBL/GenBank/DDBJ databases">
        <title>Chromosome-level genome assembly of Artemia franciscana.</title>
        <authorList>
            <person name="Jo E."/>
        </authorList>
    </citation>
    <scope>NUCLEOTIDE SEQUENCE</scope>
    <source>
        <tissue evidence="2">Whole body</tissue>
    </source>
</reference>
<sequence>MRVNLQANSRVRSRRRRMDPVRRNLKFLVCDDVKPETKTKDRLSKVRLLLEIVCQWCLKMEGEPFLSVEYLSVEANRMTSNNFLEPDYENHLEDEEDEGGSSKRRRQFSLPKRHETTIGAKHFPRFHVGEYLSVEANRMTSNNFLEPDYENHLEDEEDEGGSSKRRRRFSLPKRHERTIGAKHLPRFDATPKNSARCRLPVGEKKKQDF</sequence>
<comment type="caution">
    <text evidence="2">The sequence shown here is derived from an EMBL/GenBank/DDBJ whole genome shotgun (WGS) entry which is preliminary data.</text>
</comment>
<accession>A0AA88HPQ4</accession>
<dbReference type="AlphaFoldDB" id="A0AA88HPQ4"/>
<evidence type="ECO:0000256" key="1">
    <source>
        <dbReference type="SAM" id="MobiDB-lite"/>
    </source>
</evidence>